<organism evidence="9 10">
    <name type="scientific">Parazoarcus communis SWub3 = DSM 12120</name>
    <dbReference type="NCBI Taxonomy" id="1121029"/>
    <lineage>
        <taxon>Bacteria</taxon>
        <taxon>Pseudomonadati</taxon>
        <taxon>Pseudomonadota</taxon>
        <taxon>Betaproteobacteria</taxon>
        <taxon>Rhodocyclales</taxon>
        <taxon>Zoogloeaceae</taxon>
        <taxon>Parazoarcus</taxon>
    </lineage>
</organism>
<dbReference type="Pfam" id="PF13742">
    <property type="entry name" value="tRNA_anti_2"/>
    <property type="match status" value="1"/>
</dbReference>
<keyword evidence="4 5" id="KW-0269">Exonuclease</keyword>
<evidence type="ECO:0000256" key="3">
    <source>
        <dbReference type="ARBA" id="ARBA00022801"/>
    </source>
</evidence>
<comment type="function">
    <text evidence="5">Bidirectionally degrades single-stranded DNA into large acid-insoluble oligonucleotides, which are then degraded further into small acid-soluble oligonucleotides.</text>
</comment>
<keyword evidence="10" id="KW-1185">Reference proteome</keyword>
<dbReference type="Proteomes" id="UP000248259">
    <property type="component" value="Unassembled WGS sequence"/>
</dbReference>
<dbReference type="NCBIfam" id="TIGR00237">
    <property type="entry name" value="xseA"/>
    <property type="match status" value="1"/>
</dbReference>
<dbReference type="Pfam" id="PF02601">
    <property type="entry name" value="Exonuc_VII_L"/>
    <property type="match status" value="1"/>
</dbReference>
<comment type="subcellular location">
    <subcellularLocation>
        <location evidence="5 6">Cytoplasm</location>
    </subcellularLocation>
</comment>
<evidence type="ECO:0000313" key="9">
    <source>
        <dbReference type="EMBL" id="PZA15841.1"/>
    </source>
</evidence>
<comment type="subunit">
    <text evidence="5">Heterooligomer composed of large and small subunits.</text>
</comment>
<feature type="domain" description="OB-fold nucleic acid binding" evidence="8">
    <location>
        <begin position="2"/>
        <end position="94"/>
    </location>
</feature>
<accession>A0A323UUA2</accession>
<dbReference type="EC" id="3.1.11.6" evidence="5"/>
<dbReference type="PANTHER" id="PTHR30008">
    <property type="entry name" value="EXODEOXYRIBONUCLEASE 7 LARGE SUBUNIT"/>
    <property type="match status" value="1"/>
</dbReference>
<proteinExistence type="inferred from homology"/>
<dbReference type="HAMAP" id="MF_00378">
    <property type="entry name" value="Exonuc_7_L"/>
    <property type="match status" value="1"/>
</dbReference>
<reference evidence="9 10" key="1">
    <citation type="submission" date="2018-06" db="EMBL/GenBank/DDBJ databases">
        <title>Azoarcus communis strain SWub3 genome.</title>
        <authorList>
            <person name="Zorraquino Salvo V."/>
            <person name="Toubiana D."/>
            <person name="Blumwald E."/>
        </authorList>
    </citation>
    <scope>NUCLEOTIDE SEQUENCE [LARGE SCALE GENOMIC DNA]</scope>
    <source>
        <strain evidence="9 10">SWub3</strain>
    </source>
</reference>
<protein>
    <recommendedName>
        <fullName evidence="5">Exodeoxyribonuclease 7 large subunit</fullName>
        <ecNumber evidence="5">3.1.11.6</ecNumber>
    </recommendedName>
    <alternativeName>
        <fullName evidence="5">Exodeoxyribonuclease VII large subunit</fullName>
        <shortName evidence="5">Exonuclease VII large subunit</shortName>
    </alternativeName>
</protein>
<evidence type="ECO:0000259" key="7">
    <source>
        <dbReference type="Pfam" id="PF02601"/>
    </source>
</evidence>
<dbReference type="InterPro" id="IPR003753">
    <property type="entry name" value="Exonuc_VII_L"/>
</dbReference>
<evidence type="ECO:0000256" key="2">
    <source>
        <dbReference type="ARBA" id="ARBA00022722"/>
    </source>
</evidence>
<comment type="catalytic activity">
    <reaction evidence="5 6">
        <text>Exonucleolytic cleavage in either 5'- to 3'- or 3'- to 5'-direction to yield nucleoside 5'-phosphates.</text>
        <dbReference type="EC" id="3.1.11.6"/>
    </reaction>
</comment>
<dbReference type="GO" id="GO:0008855">
    <property type="term" value="F:exodeoxyribonuclease VII activity"/>
    <property type="evidence" value="ECO:0007669"/>
    <property type="project" value="UniProtKB-UniRule"/>
</dbReference>
<dbReference type="GO" id="GO:0005737">
    <property type="term" value="C:cytoplasm"/>
    <property type="evidence" value="ECO:0007669"/>
    <property type="project" value="UniProtKB-SubCell"/>
</dbReference>
<dbReference type="GO" id="GO:0006308">
    <property type="term" value="P:DNA catabolic process"/>
    <property type="evidence" value="ECO:0007669"/>
    <property type="project" value="UniProtKB-UniRule"/>
</dbReference>
<dbReference type="GO" id="GO:0009318">
    <property type="term" value="C:exodeoxyribonuclease VII complex"/>
    <property type="evidence" value="ECO:0007669"/>
    <property type="project" value="UniProtKB-UniRule"/>
</dbReference>
<dbReference type="GO" id="GO:0003676">
    <property type="term" value="F:nucleic acid binding"/>
    <property type="evidence" value="ECO:0007669"/>
    <property type="project" value="InterPro"/>
</dbReference>
<keyword evidence="2 5" id="KW-0540">Nuclease</keyword>
<keyword evidence="3 5" id="KW-0378">Hydrolase</keyword>
<evidence type="ECO:0000256" key="4">
    <source>
        <dbReference type="ARBA" id="ARBA00022839"/>
    </source>
</evidence>
<evidence type="ECO:0000259" key="8">
    <source>
        <dbReference type="Pfam" id="PF13742"/>
    </source>
</evidence>
<dbReference type="InterPro" id="IPR025824">
    <property type="entry name" value="OB-fold_nuc-bd_dom"/>
</dbReference>
<evidence type="ECO:0000256" key="1">
    <source>
        <dbReference type="ARBA" id="ARBA00022490"/>
    </source>
</evidence>
<feature type="domain" description="Exonuclease VII large subunit C-terminal" evidence="7">
    <location>
        <begin position="118"/>
        <end position="429"/>
    </location>
</feature>
<dbReference type="PANTHER" id="PTHR30008:SF0">
    <property type="entry name" value="EXODEOXYRIBONUCLEASE 7 LARGE SUBUNIT"/>
    <property type="match status" value="1"/>
</dbReference>
<dbReference type="AlphaFoldDB" id="A0A323UUA2"/>
<gene>
    <name evidence="5" type="primary">xseA</name>
    <name evidence="9" type="ORF">DNK49_14995</name>
</gene>
<dbReference type="EMBL" id="QKOE01000011">
    <property type="protein sequence ID" value="PZA15841.1"/>
    <property type="molecule type" value="Genomic_DNA"/>
</dbReference>
<evidence type="ECO:0000313" key="10">
    <source>
        <dbReference type="Proteomes" id="UP000248259"/>
    </source>
</evidence>
<dbReference type="InterPro" id="IPR020579">
    <property type="entry name" value="Exonuc_VII_lsu_C"/>
</dbReference>
<evidence type="ECO:0000256" key="6">
    <source>
        <dbReference type="RuleBase" id="RU004355"/>
    </source>
</evidence>
<sequence length="438" mass="48254">MISVSALNRLARDVLESALPLMWVGGEISNLTRASSGHVYFTLKDANAQVRCTMWRNRAQLLAFRPENGMRVEARALVSLYEARGDYQLNVETLRPAGIGNLFEAFSRLKEKLAAEGLFDAALRRPLPRFPRGIALVTSPAAAALRDVLATLGRRSPHLRVILYPAPVQGPDAPQGLIQALMQAGQRAQADQTDLVLLVRGGGSIEDLWAFNDEALARAIRHCPLPVISGVGHETDFTIADFVADLRAATPTGAAELASAGFHAAQGDLVMLGQSLRRTIVRRLENLAQRIDRCALRLIHPCQQLKLSAAKLDTLSQRLKRGMRDTLRRDRQQHDHIALRLRNQRPRLTPLQQRLTALDARLKQSMRTQLHAQRQHVIALGTHLGHLDPTAVLARGYSITRDQDGNIIRSIQQVAAGDALSIELTDGFLDGVVRTRPG</sequence>
<name>A0A323UUA2_9RHOO</name>
<comment type="caution">
    <text evidence="9">The sequence shown here is derived from an EMBL/GenBank/DDBJ whole genome shotgun (WGS) entry which is preliminary data.</text>
</comment>
<keyword evidence="1 5" id="KW-0963">Cytoplasm</keyword>
<dbReference type="OrthoDB" id="9802795at2"/>
<dbReference type="CDD" id="cd04489">
    <property type="entry name" value="ExoVII_LU_OBF"/>
    <property type="match status" value="1"/>
</dbReference>
<comment type="similarity">
    <text evidence="5 6">Belongs to the XseA family.</text>
</comment>
<evidence type="ECO:0000256" key="5">
    <source>
        <dbReference type="HAMAP-Rule" id="MF_00378"/>
    </source>
</evidence>